<reference evidence="1" key="1">
    <citation type="submission" date="2022-12" db="EMBL/GenBank/DDBJ databases">
        <authorList>
            <person name="Petersen C."/>
        </authorList>
    </citation>
    <scope>NUCLEOTIDE SEQUENCE</scope>
    <source>
        <strain evidence="1">IBT 21472</strain>
    </source>
</reference>
<reference evidence="1" key="2">
    <citation type="journal article" date="2023" name="IMA Fungus">
        <title>Comparative genomic study of the Penicillium genus elucidates a diverse pangenome and 15 lateral gene transfer events.</title>
        <authorList>
            <person name="Petersen C."/>
            <person name="Sorensen T."/>
            <person name="Nielsen M.R."/>
            <person name="Sondergaard T.E."/>
            <person name="Sorensen J.L."/>
            <person name="Fitzpatrick D.A."/>
            <person name="Frisvad J.C."/>
            <person name="Nielsen K.L."/>
        </authorList>
    </citation>
    <scope>NUCLEOTIDE SEQUENCE</scope>
    <source>
        <strain evidence="1">IBT 21472</strain>
    </source>
</reference>
<sequence length="242" mass="27603">MARCESQFYTISPSRFRHGQRTDIESKRTYSLASSTTSLSSQPTKLSPFLRLPTEVRLEIYKWALSVLHDEMGRPLIVVGDSSNSSTRPRFHSMSICSSWTGEDGTARKLLAVNHQIHDEAEDFLYSQNTLFFRNSFNLDRLGEFLDTLSNSARSHIRSVGFEVFIFVHAESGVPKRTFKQYEKAGILLRARLPQWEKVLFDIDPYFYYPPNSVGGRDSATRGVVDLAARFRALCKEVVFTA</sequence>
<dbReference type="AlphaFoldDB" id="A0A9W9HJ38"/>
<dbReference type="Proteomes" id="UP001147746">
    <property type="component" value="Unassembled WGS sequence"/>
</dbReference>
<keyword evidence="2" id="KW-1185">Reference proteome</keyword>
<evidence type="ECO:0000313" key="2">
    <source>
        <dbReference type="Proteomes" id="UP001147746"/>
    </source>
</evidence>
<evidence type="ECO:0000313" key="1">
    <source>
        <dbReference type="EMBL" id="KAJ5324069.1"/>
    </source>
</evidence>
<proteinExistence type="predicted"/>
<protein>
    <submittedName>
        <fullName evidence="1">Uncharacterized protein</fullName>
    </submittedName>
</protein>
<accession>A0A9W9HJ38</accession>
<comment type="caution">
    <text evidence="1">The sequence shown here is derived from an EMBL/GenBank/DDBJ whole genome shotgun (WGS) entry which is preliminary data.</text>
</comment>
<dbReference type="InterPro" id="IPR038883">
    <property type="entry name" value="AN11006-like"/>
</dbReference>
<dbReference type="OrthoDB" id="5413827at2759"/>
<gene>
    <name evidence="1" type="ORF">N7476_002669</name>
</gene>
<organism evidence="1 2">
    <name type="scientific">Penicillium atrosanguineum</name>
    <dbReference type="NCBI Taxonomy" id="1132637"/>
    <lineage>
        <taxon>Eukaryota</taxon>
        <taxon>Fungi</taxon>
        <taxon>Dikarya</taxon>
        <taxon>Ascomycota</taxon>
        <taxon>Pezizomycotina</taxon>
        <taxon>Eurotiomycetes</taxon>
        <taxon>Eurotiomycetidae</taxon>
        <taxon>Eurotiales</taxon>
        <taxon>Aspergillaceae</taxon>
        <taxon>Penicillium</taxon>
    </lineage>
</organism>
<name>A0A9W9HJ38_9EURO</name>
<dbReference type="PANTHER" id="PTHR42085">
    <property type="entry name" value="F-BOX DOMAIN-CONTAINING PROTEIN"/>
    <property type="match status" value="1"/>
</dbReference>
<dbReference type="EMBL" id="JAPZBO010000002">
    <property type="protein sequence ID" value="KAJ5324069.1"/>
    <property type="molecule type" value="Genomic_DNA"/>
</dbReference>
<dbReference type="PANTHER" id="PTHR42085:SF2">
    <property type="entry name" value="F-BOX DOMAIN-CONTAINING PROTEIN"/>
    <property type="match status" value="1"/>
</dbReference>